<dbReference type="OrthoDB" id="2640066at2"/>
<evidence type="ECO:0000313" key="4">
    <source>
        <dbReference type="EMBL" id="THF77807.1"/>
    </source>
</evidence>
<evidence type="ECO:0000256" key="1">
    <source>
        <dbReference type="SAM" id="MobiDB-lite"/>
    </source>
</evidence>
<feature type="signal peptide" evidence="2">
    <location>
        <begin position="1"/>
        <end position="22"/>
    </location>
</feature>
<dbReference type="Pfam" id="PF12010">
    <property type="entry name" value="DUF3502"/>
    <property type="match status" value="1"/>
</dbReference>
<dbReference type="PROSITE" id="PS51257">
    <property type="entry name" value="PROKAR_LIPOPROTEIN"/>
    <property type="match status" value="1"/>
</dbReference>
<dbReference type="PANTHER" id="PTHR43649">
    <property type="entry name" value="ARABINOSE-BINDING PROTEIN-RELATED"/>
    <property type="match status" value="1"/>
</dbReference>
<reference evidence="4 5" key="1">
    <citation type="submission" date="2019-04" db="EMBL/GenBank/DDBJ databases">
        <title>Cohnella sp. nov. isolated from preserved vegetables.</title>
        <authorList>
            <person name="Lin S.-Y."/>
            <person name="Hung M.-H."/>
            <person name="Young C.-C."/>
        </authorList>
    </citation>
    <scope>NUCLEOTIDE SEQUENCE [LARGE SCALE GENOMIC DNA]</scope>
    <source>
        <strain evidence="4 5">CC-MHH1044</strain>
    </source>
</reference>
<dbReference type="Pfam" id="PF01547">
    <property type="entry name" value="SBP_bac_1"/>
    <property type="match status" value="1"/>
</dbReference>
<dbReference type="InterPro" id="IPR006059">
    <property type="entry name" value="SBP"/>
</dbReference>
<dbReference type="Proteomes" id="UP000310636">
    <property type="component" value="Unassembled WGS sequence"/>
</dbReference>
<dbReference type="RefSeq" id="WP_136370781.1">
    <property type="nucleotide sequence ID" value="NZ_SSOB01000018.1"/>
</dbReference>
<dbReference type="PANTHER" id="PTHR43649:SF17">
    <property type="entry name" value="ABC TRANSPORTER SOLUTE BINDING PROTEIN-SUGAR TRANSPORT"/>
    <property type="match status" value="1"/>
</dbReference>
<dbReference type="SUPFAM" id="SSF53850">
    <property type="entry name" value="Periplasmic binding protein-like II"/>
    <property type="match status" value="1"/>
</dbReference>
<dbReference type="InterPro" id="IPR022627">
    <property type="entry name" value="DUF3502"/>
</dbReference>
<dbReference type="Gene3D" id="3.40.190.10">
    <property type="entry name" value="Periplasmic binding protein-like II"/>
    <property type="match status" value="2"/>
</dbReference>
<dbReference type="EMBL" id="SSOB01000018">
    <property type="protein sequence ID" value="THF77807.1"/>
    <property type="molecule type" value="Genomic_DNA"/>
</dbReference>
<proteinExistence type="predicted"/>
<feature type="region of interest" description="Disordered" evidence="1">
    <location>
        <begin position="26"/>
        <end position="56"/>
    </location>
</feature>
<gene>
    <name evidence="4" type="ORF">E6C55_15845</name>
</gene>
<evidence type="ECO:0000259" key="3">
    <source>
        <dbReference type="Pfam" id="PF12010"/>
    </source>
</evidence>
<feature type="chain" id="PRO_5039472330" evidence="2">
    <location>
        <begin position="23"/>
        <end position="524"/>
    </location>
</feature>
<name>A0A4S4BXG5_9BACL</name>
<protein>
    <submittedName>
        <fullName evidence="4">Extracellular solute-binding protein</fullName>
    </submittedName>
</protein>
<keyword evidence="2" id="KW-0732">Signal</keyword>
<sequence>MQSKQRYAALGISLAVMGSMLAACSSNNDASSDNASPSASAASSASASPSPSASEQNLKPVTLKIFLPGDDRPAKQEVLDALYEKTKDRLNAKIELNFVPFGDYQQKLTMLASSGDEYDAAFTADWYGYSQMVNKGAFLDLSELAPQYAPNLYKLYEDNNMLSSASVNGKLMALPWTEIKTSKPVFQYRKDIADKLGVEPGDLSTIEGIDSFLEKINKANPGVQVYYQNMATSEGTLSALLEPKYEYLNMGFHSLYMDLNDPAHKVVPVEQTPMFKEAVTLAKKWYDEGIISKNILNDKTNQPYENSNAFSQKNTNGALYEKTNFTDKSAVNAAVEVYPDNKFVRDSQMNNAMAINKNAANPERMLMFMDLLTTDREVYDLFFYGIQDKTYSLDASGNIDFAPGEDPSKPLWQNWFNWGFERADFVRPTVSRPAEAIESEYVFATRPNILVSPIAGLVPITDNIKTELANRDQLVSEEGKLLLVGIVKGDIDQAIDSYIEKQKAAGLDKVLAEVQKQVDAFINK</sequence>
<accession>A0A4S4BXG5</accession>
<comment type="caution">
    <text evidence="4">The sequence shown here is derived from an EMBL/GenBank/DDBJ whole genome shotgun (WGS) entry which is preliminary data.</text>
</comment>
<dbReference type="AlphaFoldDB" id="A0A4S4BXG5"/>
<feature type="compositionally biased region" description="Low complexity" evidence="1">
    <location>
        <begin position="26"/>
        <end position="54"/>
    </location>
</feature>
<keyword evidence="5" id="KW-1185">Reference proteome</keyword>
<dbReference type="InterPro" id="IPR050490">
    <property type="entry name" value="Bact_solute-bd_prot1"/>
</dbReference>
<feature type="domain" description="DUF3502" evidence="3">
    <location>
        <begin position="455"/>
        <end position="522"/>
    </location>
</feature>
<evidence type="ECO:0000313" key="5">
    <source>
        <dbReference type="Proteomes" id="UP000310636"/>
    </source>
</evidence>
<evidence type="ECO:0000256" key="2">
    <source>
        <dbReference type="SAM" id="SignalP"/>
    </source>
</evidence>
<organism evidence="4 5">
    <name type="scientific">Cohnella fermenti</name>
    <dbReference type="NCBI Taxonomy" id="2565925"/>
    <lineage>
        <taxon>Bacteria</taxon>
        <taxon>Bacillati</taxon>
        <taxon>Bacillota</taxon>
        <taxon>Bacilli</taxon>
        <taxon>Bacillales</taxon>
        <taxon>Paenibacillaceae</taxon>
        <taxon>Cohnella</taxon>
    </lineage>
</organism>